<feature type="domain" description="Carboxymuconolactone decarboxylase-like" evidence="1">
    <location>
        <begin position="51"/>
        <end position="130"/>
    </location>
</feature>
<dbReference type="Proteomes" id="UP000194151">
    <property type="component" value="Chromosome"/>
</dbReference>
<dbReference type="STRING" id="1416806.CAL12_10270"/>
<reference evidence="2 3" key="1">
    <citation type="submission" date="2017-05" db="EMBL/GenBank/DDBJ databases">
        <title>Complete and WGS of Bordetella genogroups.</title>
        <authorList>
            <person name="Spilker T."/>
            <person name="LiPuma J."/>
        </authorList>
    </citation>
    <scope>NUCLEOTIDE SEQUENCE [LARGE SCALE GENOMIC DNA]</scope>
    <source>
        <strain evidence="2 3">AU19157</strain>
    </source>
</reference>
<dbReference type="Gene3D" id="1.20.1290.10">
    <property type="entry name" value="AhpD-like"/>
    <property type="match status" value="1"/>
</dbReference>
<evidence type="ECO:0000313" key="3">
    <source>
        <dbReference type="Proteomes" id="UP000194151"/>
    </source>
</evidence>
<protein>
    <submittedName>
        <fullName evidence="2">Carboxymuconolactone decarboxylase</fullName>
    </submittedName>
</protein>
<organism evidence="2 3">
    <name type="scientific">Bordetella genomosp. 8</name>
    <dbReference type="NCBI Taxonomy" id="1416806"/>
    <lineage>
        <taxon>Bacteria</taxon>
        <taxon>Pseudomonadati</taxon>
        <taxon>Pseudomonadota</taxon>
        <taxon>Betaproteobacteria</taxon>
        <taxon>Burkholderiales</taxon>
        <taxon>Alcaligenaceae</taxon>
        <taxon>Bordetella</taxon>
    </lineage>
</organism>
<dbReference type="InterPro" id="IPR029032">
    <property type="entry name" value="AhpD-like"/>
</dbReference>
<dbReference type="KEGG" id="bgv:CAL12_10270"/>
<dbReference type="RefSeq" id="WP_086064385.1">
    <property type="nucleotide sequence ID" value="NZ_CP021108.1"/>
</dbReference>
<accession>A0A1W6YJE6</accession>
<dbReference type="GO" id="GO:0051920">
    <property type="term" value="F:peroxiredoxin activity"/>
    <property type="evidence" value="ECO:0007669"/>
    <property type="project" value="InterPro"/>
</dbReference>
<keyword evidence="3" id="KW-1185">Reference proteome</keyword>
<proteinExistence type="predicted"/>
<name>A0A1W6YJE6_9BORD</name>
<dbReference type="EMBL" id="CP021108">
    <property type="protein sequence ID" value="ARP81187.1"/>
    <property type="molecule type" value="Genomic_DNA"/>
</dbReference>
<sequence>MSARIDKEIASKAMGQPHESMAQLADSYRALLGYLPPRVESRLVVTGALDPEVVRLQEEVRAHAMNPACFDTKTAQLMIFGMLVVELSDAAMIHGIAARRAGATWEEMQAVVSMAYIFRGVSAANRGAEMLARIAEREAQAAAGATE</sequence>
<evidence type="ECO:0000259" key="1">
    <source>
        <dbReference type="Pfam" id="PF02627"/>
    </source>
</evidence>
<dbReference type="OrthoDB" id="8526252at2"/>
<evidence type="ECO:0000313" key="2">
    <source>
        <dbReference type="EMBL" id="ARP81187.1"/>
    </source>
</evidence>
<gene>
    <name evidence="2" type="ORF">CAL12_10270</name>
</gene>
<dbReference type="SUPFAM" id="SSF69118">
    <property type="entry name" value="AhpD-like"/>
    <property type="match status" value="1"/>
</dbReference>
<dbReference type="Pfam" id="PF02627">
    <property type="entry name" value="CMD"/>
    <property type="match status" value="1"/>
</dbReference>
<dbReference type="InterPro" id="IPR003779">
    <property type="entry name" value="CMD-like"/>
</dbReference>
<dbReference type="AlphaFoldDB" id="A0A1W6YJE6"/>